<feature type="non-terminal residue" evidence="1">
    <location>
        <position position="47"/>
    </location>
</feature>
<sequence length="47" mass="5101">MAGGSQGATLGVGLWQLQASQPVSVYSQCPRHDLNLKHRPPLCNKKK</sequence>
<organism evidence="1">
    <name type="scientific">marine sediment metagenome</name>
    <dbReference type="NCBI Taxonomy" id="412755"/>
    <lineage>
        <taxon>unclassified sequences</taxon>
        <taxon>metagenomes</taxon>
        <taxon>ecological metagenomes</taxon>
    </lineage>
</organism>
<dbReference type="EMBL" id="BARU01034855">
    <property type="protein sequence ID" value="GAH68406.1"/>
    <property type="molecule type" value="Genomic_DNA"/>
</dbReference>
<name>X1HDW9_9ZZZZ</name>
<dbReference type="AlphaFoldDB" id="X1HDW9"/>
<reference evidence="1" key="1">
    <citation type="journal article" date="2014" name="Front. Microbiol.">
        <title>High frequency of phylogenetically diverse reductive dehalogenase-homologous genes in deep subseafloor sedimentary metagenomes.</title>
        <authorList>
            <person name="Kawai M."/>
            <person name="Futagami T."/>
            <person name="Toyoda A."/>
            <person name="Takaki Y."/>
            <person name="Nishi S."/>
            <person name="Hori S."/>
            <person name="Arai W."/>
            <person name="Tsubouchi T."/>
            <person name="Morono Y."/>
            <person name="Uchiyama I."/>
            <person name="Ito T."/>
            <person name="Fujiyama A."/>
            <person name="Inagaki F."/>
            <person name="Takami H."/>
        </authorList>
    </citation>
    <scope>NUCLEOTIDE SEQUENCE</scope>
    <source>
        <strain evidence="1">Expedition CK06-06</strain>
    </source>
</reference>
<accession>X1HDW9</accession>
<evidence type="ECO:0000313" key="1">
    <source>
        <dbReference type="EMBL" id="GAH68406.1"/>
    </source>
</evidence>
<protein>
    <submittedName>
        <fullName evidence="1">Uncharacterized protein</fullName>
    </submittedName>
</protein>
<comment type="caution">
    <text evidence="1">The sequence shown here is derived from an EMBL/GenBank/DDBJ whole genome shotgun (WGS) entry which is preliminary data.</text>
</comment>
<proteinExistence type="predicted"/>
<gene>
    <name evidence="1" type="ORF">S03H2_54652</name>
</gene>